<proteinExistence type="predicted"/>
<feature type="domain" description="Transposase DDE" evidence="2">
    <location>
        <begin position="390"/>
        <end position="523"/>
    </location>
</feature>
<dbReference type="AlphaFoldDB" id="A0A7T1TW40"/>
<evidence type="ECO:0000259" key="1">
    <source>
        <dbReference type="Pfam" id="PF05598"/>
    </source>
</evidence>
<dbReference type="EMBL" id="MW036483">
    <property type="protein sequence ID" value="QPP21516.1"/>
    <property type="molecule type" value="Genomic_DNA"/>
</dbReference>
<evidence type="ECO:0000313" key="3">
    <source>
        <dbReference type="EMBL" id="QPP21516.1"/>
    </source>
</evidence>
<sequence>MRIRNILHKDYTINQKFYQLKLPLNIDYMIPANDSVRLLSQFVEEMDLTDLYSTYSRVRENQVSPRKMLKIMIYGYMNKFYSSRDIENACRRDINFMFLLEDSPAPDHATFARFRSLHFAPCAEKILAEMSNFLYDIGEISGEAIFIDGTKIEAYANKYSFVWKKAVTKNTAKLLIKIADLVKECEDLYDIKVAYKNMVQMKHVKKLRKKLYALKNSEGIQFVHGCGKRKTSLQRSIETLEEYLSKFKEYTKKVYTCGSRNSYSKTDVDATFMRMKEDAMKNGQLKPAYNLQHGVDSEYVVWLTIGPQPTDTTTLIPFLKIMEERLKFKYLKIVADAGYESEENYSFIEENNQIAFIKPANYEISKTRKFKNDIGKIENMEYNEAKDFYTCRSGKQLKKESIKIKKSKTGYESEKTIYACEDCSNCSCKISCIKGNNSKIPIEQRTKKFETSKKFNRQRKDDLERIVSDEGCLLRVNRSIQAEGSFAQLKQDMDFRRFMCRGQNNVLAESILLAMALNINKLHRKIQANRTGKHLFELKKTA</sequence>
<evidence type="ECO:0000259" key="2">
    <source>
        <dbReference type="Pfam" id="PF13751"/>
    </source>
</evidence>
<dbReference type="InterPro" id="IPR047629">
    <property type="entry name" value="IS1182_transpos"/>
</dbReference>
<feature type="domain" description="Transposase InsH N-terminal" evidence="1">
    <location>
        <begin position="25"/>
        <end position="116"/>
    </location>
</feature>
<dbReference type="PANTHER" id="PTHR33408:SF2">
    <property type="entry name" value="TRANSPOSASE DDE DOMAIN-CONTAINING PROTEIN"/>
    <property type="match status" value="1"/>
</dbReference>
<dbReference type="PANTHER" id="PTHR33408">
    <property type="entry name" value="TRANSPOSASE"/>
    <property type="match status" value="1"/>
</dbReference>
<protein>
    <submittedName>
        <fullName evidence="3">Transposase</fullName>
    </submittedName>
</protein>
<name>A0A7T1TW40_STRMG</name>
<dbReference type="InterPro" id="IPR008490">
    <property type="entry name" value="Transposase_InsH_N"/>
</dbReference>
<accession>A0A7T1TW40</accession>
<reference evidence="3" key="1">
    <citation type="submission" date="2020-09" db="EMBL/GenBank/DDBJ databases">
        <authorList>
            <person name="Du X.-D."/>
            <person name="Shan X.-X."/>
        </authorList>
    </citation>
    <scope>NUCLEOTIDE SEQUENCE</scope>
    <source>
        <strain evidence="3">NH1-T1-aac</strain>
    </source>
</reference>
<dbReference type="NCBIfam" id="NF033551">
    <property type="entry name" value="transpos_IS1182"/>
    <property type="match status" value="1"/>
</dbReference>
<dbReference type="InterPro" id="IPR025668">
    <property type="entry name" value="Tnp_DDE_dom"/>
</dbReference>
<dbReference type="Pfam" id="PF05598">
    <property type="entry name" value="DUF772"/>
    <property type="match status" value="1"/>
</dbReference>
<dbReference type="Pfam" id="PF13751">
    <property type="entry name" value="DDE_Tnp_1_6"/>
    <property type="match status" value="1"/>
</dbReference>
<organism evidence="3">
    <name type="scientific">Streptococcus mutans</name>
    <dbReference type="NCBI Taxonomy" id="1309"/>
    <lineage>
        <taxon>Bacteria</taxon>
        <taxon>Bacillati</taxon>
        <taxon>Bacillota</taxon>
        <taxon>Bacilli</taxon>
        <taxon>Lactobacillales</taxon>
        <taxon>Streptococcaceae</taxon>
        <taxon>Streptococcus</taxon>
    </lineage>
</organism>